<evidence type="ECO:0000256" key="7">
    <source>
        <dbReference type="ARBA" id="ARBA00024631"/>
    </source>
</evidence>
<evidence type="ECO:0000313" key="17">
    <source>
        <dbReference type="Proteomes" id="UP000261580"/>
    </source>
</evidence>
<feature type="transmembrane region" description="Helical" evidence="15">
    <location>
        <begin position="315"/>
        <end position="331"/>
    </location>
</feature>
<evidence type="ECO:0000256" key="13">
    <source>
        <dbReference type="ARBA" id="ARBA00045827"/>
    </source>
</evidence>
<comment type="catalytic activity">
    <reaction evidence="6">
        <text>a 1,2-diacyl-sn-glycero-3-phosphoethanolamine(in) = a 1,2-diacyl-sn-glycero-3-phosphoethanolamine(out)</text>
        <dbReference type="Rhea" id="RHEA:38895"/>
        <dbReference type="ChEBI" id="CHEBI:64612"/>
    </reaction>
</comment>
<organism evidence="16 17">
    <name type="scientific">Neolamprologus brichardi</name>
    <name type="common">Fairy cichlid</name>
    <name type="synonym">Lamprologus brichardi</name>
    <dbReference type="NCBI Taxonomy" id="32507"/>
    <lineage>
        <taxon>Eukaryota</taxon>
        <taxon>Metazoa</taxon>
        <taxon>Chordata</taxon>
        <taxon>Craniata</taxon>
        <taxon>Vertebrata</taxon>
        <taxon>Euteleostomi</taxon>
        <taxon>Actinopterygii</taxon>
        <taxon>Neopterygii</taxon>
        <taxon>Teleostei</taxon>
        <taxon>Neoteleostei</taxon>
        <taxon>Acanthomorphata</taxon>
        <taxon>Ovalentaria</taxon>
        <taxon>Cichlomorphae</taxon>
        <taxon>Cichliformes</taxon>
        <taxon>Cichlidae</taxon>
        <taxon>African cichlids</taxon>
        <taxon>Pseudocrenilabrinae</taxon>
        <taxon>Lamprologini</taxon>
        <taxon>Neolamprologus</taxon>
    </lineage>
</organism>
<protein>
    <recommendedName>
        <fullName evidence="10">Lipid scramblase CLPTM1L</fullName>
    </recommendedName>
    <alternativeName>
        <fullName evidence="12">Cisplatin resistance-related protein 9</fullName>
    </alternativeName>
    <alternativeName>
        <fullName evidence="11">Cleft lip and palate transmembrane protein 1-like protein</fullName>
    </alternativeName>
</protein>
<evidence type="ECO:0000256" key="15">
    <source>
        <dbReference type="SAM" id="Phobius"/>
    </source>
</evidence>
<evidence type="ECO:0000256" key="9">
    <source>
        <dbReference type="ARBA" id="ARBA00036810"/>
    </source>
</evidence>
<sequence length="559" mass="64032">MFPSCYSKPADSGSKRSSIAKLLLGVFVVYMLHTAWLLYGFLNTKSCDGGREEHCITSYLAARPRLQVRACLIPDGKSLRSRSIDLIIYTRVTVRKICPCAAQVHVSLPGETRANGTLFAVVYVHKAGVSPLEDSREVHYAVQLTTYITPSRTDVQKDKEKVHHHSGLPENPVSHWRPHLSLTVMSEDFTFTKAGLPSDVRRYMRVSQEGRQMMYLPLLMVNELDFRVRDLMEISSGTVQLPLTVSYEGISLRGFRFWVHLQDMVYSLQQFGFTDENIDEIKETLHINTDFFLALKNDISSWRKKKSMAGISRKTVLWRSLGTLLIFLYLLEETSLLVLLPVGLGACVEVWKVFTVFKIQIHTCTSVFTVNKLDEEERKTVEYDTQASRYLSYLVYPLCISGAVFSLAYLRQKSYYSWLISTLVTGVYAFGFLSMAPQLYINHKLKSVSHLQGTVLMYRVINTLISDLCSCACFFSSSGSFSSSHQLSCFRDELLFFLYLYQRRYDEPKNNTTVPNTHGAKTLTGLFISYTLLLRCFTLFFLQSCLNSLWHKFIKCWEH</sequence>
<dbReference type="Proteomes" id="UP000261580">
    <property type="component" value="Unassembled WGS sequence"/>
</dbReference>
<dbReference type="OMA" id="KFRFWIH"/>
<feature type="transmembrane region" description="Helical" evidence="15">
    <location>
        <begin position="20"/>
        <end position="42"/>
    </location>
</feature>
<dbReference type="Bgee" id="ENSNBRG00000021124">
    <property type="expression patterns" value="Expressed in brain"/>
</dbReference>
<comment type="catalytic activity">
    <reaction evidence="14">
        <text>a 6-(alpha-D-glucosaminyl)-1-(1,2-diacyl-sn-glycero-3-phospho)-1D-myo-inositol(in) = a 6-(alpha-D-glucosaminyl)-1-(1,2-diacyl-sn-glycero-3-phospho)-1D-myo-inositol(out)</text>
        <dbReference type="Rhea" id="RHEA:71491"/>
        <dbReference type="ChEBI" id="CHEBI:57997"/>
    </reaction>
</comment>
<evidence type="ECO:0000256" key="14">
    <source>
        <dbReference type="ARBA" id="ARBA00093208"/>
    </source>
</evidence>
<evidence type="ECO:0000256" key="5">
    <source>
        <dbReference type="ARBA" id="ARBA00023136"/>
    </source>
</evidence>
<comment type="similarity">
    <text evidence="2">Belongs to the CLPTM1 family.</text>
</comment>
<evidence type="ECO:0000256" key="11">
    <source>
        <dbReference type="ARBA" id="ARBA00042320"/>
    </source>
</evidence>
<dbReference type="InterPro" id="IPR008429">
    <property type="entry name" value="CLPTM1"/>
</dbReference>
<dbReference type="GeneTree" id="ENSGT00530000063461"/>
<evidence type="ECO:0000256" key="10">
    <source>
        <dbReference type="ARBA" id="ARBA00040905"/>
    </source>
</evidence>
<evidence type="ECO:0000256" key="4">
    <source>
        <dbReference type="ARBA" id="ARBA00022989"/>
    </source>
</evidence>
<keyword evidence="3 15" id="KW-0812">Transmembrane</keyword>
<evidence type="ECO:0000256" key="8">
    <source>
        <dbReference type="ARBA" id="ARBA00035895"/>
    </source>
</evidence>
<dbReference type="GO" id="GO:0016020">
    <property type="term" value="C:membrane"/>
    <property type="evidence" value="ECO:0007669"/>
    <property type="project" value="UniProtKB-SubCell"/>
</dbReference>
<reference evidence="16" key="1">
    <citation type="submission" date="2025-08" db="UniProtKB">
        <authorList>
            <consortium name="Ensembl"/>
        </authorList>
    </citation>
    <scope>IDENTIFICATION</scope>
</reference>
<dbReference type="PANTHER" id="PTHR21347">
    <property type="entry name" value="CLEFT LIP AND PALATE ASSOCIATED TRANSMEMBRANE PROTEIN-RELATED"/>
    <property type="match status" value="1"/>
</dbReference>
<reference evidence="16" key="2">
    <citation type="submission" date="2025-09" db="UniProtKB">
        <authorList>
            <consortium name="Ensembl"/>
        </authorList>
    </citation>
    <scope>IDENTIFICATION</scope>
</reference>
<dbReference type="STRING" id="32507.ENSNBRP00000028207"/>
<dbReference type="Ensembl" id="ENSNBRT00000028949.1">
    <property type="protein sequence ID" value="ENSNBRP00000028207.1"/>
    <property type="gene ID" value="ENSNBRG00000021124.1"/>
</dbReference>
<evidence type="ECO:0000256" key="6">
    <source>
        <dbReference type="ARBA" id="ARBA00024615"/>
    </source>
</evidence>
<comment type="catalytic activity">
    <reaction evidence="8">
        <text>a 1,2-diacyl-sn-glycero-3-phospho-(1D-myo-inositol)(in) = a 1,2-diacyl-sn-glycero-3-phospho-(1D-myo-inositol)(out)</text>
        <dbReference type="Rhea" id="RHEA:38691"/>
        <dbReference type="ChEBI" id="CHEBI:57880"/>
    </reaction>
</comment>
<evidence type="ECO:0000313" key="16">
    <source>
        <dbReference type="Ensembl" id="ENSNBRP00000028207.1"/>
    </source>
</evidence>
<evidence type="ECO:0000256" key="3">
    <source>
        <dbReference type="ARBA" id="ARBA00022692"/>
    </source>
</evidence>
<comment type="catalytic activity">
    <reaction evidence="9">
        <text>6-(alpha-D-glucosaminyl)-(1-octadecanoyl,2-(9Z)-octadecenoyl-sn-glycero-3-phospho)-1D-myo-inositol(in) = 6-(alpha-D-glucosaminyl)-(1-octadecanoyl,2-(9Z)-octadecenoyl-sn-glycero-3-phospho)-1D-myo-inositol(out)</text>
        <dbReference type="Rhea" id="RHEA:71495"/>
        <dbReference type="ChEBI" id="CHEBI:190691"/>
    </reaction>
</comment>
<comment type="subcellular location">
    <subcellularLocation>
        <location evidence="1">Membrane</location>
        <topology evidence="1">Multi-pass membrane protein</topology>
    </subcellularLocation>
</comment>
<dbReference type="PANTHER" id="PTHR21347:SF0">
    <property type="entry name" value="LIPID SCRAMBLASE CLPTM1L"/>
    <property type="match status" value="1"/>
</dbReference>
<name>A0A3Q4IBI1_NEOBR</name>
<evidence type="ECO:0000256" key="12">
    <source>
        <dbReference type="ARBA" id="ARBA00043155"/>
    </source>
</evidence>
<keyword evidence="17" id="KW-1185">Reference proteome</keyword>
<evidence type="ECO:0000256" key="2">
    <source>
        <dbReference type="ARBA" id="ARBA00009310"/>
    </source>
</evidence>
<comment type="catalytic activity">
    <reaction evidence="7">
        <text>a 1,2-diacyl-sn-glycero-3-phosphocholine(in) = a 1,2-diacyl-sn-glycero-3-phosphocholine(out)</text>
        <dbReference type="Rhea" id="RHEA:38571"/>
        <dbReference type="ChEBI" id="CHEBI:57643"/>
    </reaction>
</comment>
<keyword evidence="4 15" id="KW-1133">Transmembrane helix</keyword>
<comment type="function">
    <text evidence="13">Scramblase that mediates the translocation of glucosaminylphosphatidylinositol (alpha-D-GlcN-(1-6)-(1,2-diacyl-sn-glycero-3-phospho)-1D-myo-inositol, GlcN-PI) across the endoplasmic reticulum (ER) membrane, from the cytosolic leaflet to the luminal leaflet of the ER membrane, where it participates in the biosynthesis of glycosylphosphatidylinositol (GPI). GPI is a lipid glycoconjugate involved in post-translational modification of proteins. Can also translocate 1,2-diacyl-sn-glycero-3-phospho-(1D-myo-inositol) (phosphatidylinositol or PI), as well as several other phospholipids (1,2-diacyl-sn-glycero-3-phosphocholine, 1,2-diacyl-sn-glycero-3-phosphoethanolamine), and N-acetylglucosaminylphosphatidylinositol (GlcNAc-PI) in vitro.</text>
</comment>
<accession>A0A3Q4IBI1</accession>
<proteinExistence type="inferred from homology"/>
<feature type="transmembrane region" description="Helical" evidence="15">
    <location>
        <begin position="415"/>
        <end position="435"/>
    </location>
</feature>
<keyword evidence="5 15" id="KW-0472">Membrane</keyword>
<dbReference type="Pfam" id="PF05602">
    <property type="entry name" value="CLPTM1"/>
    <property type="match status" value="1"/>
</dbReference>
<dbReference type="GO" id="GO:0012505">
    <property type="term" value="C:endomembrane system"/>
    <property type="evidence" value="ECO:0007669"/>
    <property type="project" value="TreeGrafter"/>
</dbReference>
<evidence type="ECO:0000256" key="1">
    <source>
        <dbReference type="ARBA" id="ARBA00004141"/>
    </source>
</evidence>
<dbReference type="AlphaFoldDB" id="A0A3Q4IBI1"/>
<feature type="transmembrane region" description="Helical" evidence="15">
    <location>
        <begin position="390"/>
        <end position="409"/>
    </location>
</feature>